<keyword evidence="20" id="KW-1185">Reference proteome</keyword>
<evidence type="ECO:0000256" key="17">
    <source>
        <dbReference type="RuleBase" id="RU003476"/>
    </source>
</evidence>
<evidence type="ECO:0000256" key="12">
    <source>
        <dbReference type="ARBA" id="ARBA00038905"/>
    </source>
</evidence>
<evidence type="ECO:0000256" key="3">
    <source>
        <dbReference type="ARBA" id="ARBA00022457"/>
    </source>
</evidence>
<keyword evidence="7 17" id="KW-0378">Hydrolase</keyword>
<sequence>MPTPFRPRTLLVSAGILINSSNEVLLAQRPEGKALAGRWEFPGGKVEAPESPEDGLIRELQEEIGVTVAVEALEPFTFVSENCGAFHLLMPLYLIRHWEGTPVGREGQALEWAPVSTLGDYSMPKPDLPLIPKLQERLG</sequence>
<dbReference type="PROSITE" id="PS51462">
    <property type="entry name" value="NUDIX"/>
    <property type="match status" value="1"/>
</dbReference>
<comment type="catalytic activity">
    <reaction evidence="10">
        <text>8-oxo-dGTP + H2O = 8-oxo-dGMP + diphosphate + H(+)</text>
        <dbReference type="Rhea" id="RHEA:31575"/>
        <dbReference type="ChEBI" id="CHEBI:15377"/>
        <dbReference type="ChEBI" id="CHEBI:15378"/>
        <dbReference type="ChEBI" id="CHEBI:33019"/>
        <dbReference type="ChEBI" id="CHEBI:63224"/>
        <dbReference type="ChEBI" id="CHEBI:77896"/>
        <dbReference type="EC" id="3.6.1.55"/>
    </reaction>
</comment>
<name>A0ABQ0NYT6_9PROT</name>
<organism evidence="19 20">
    <name type="scientific">Saccharibacter floricola DSM 15669</name>
    <dbReference type="NCBI Taxonomy" id="1123227"/>
    <lineage>
        <taxon>Bacteria</taxon>
        <taxon>Pseudomonadati</taxon>
        <taxon>Pseudomonadota</taxon>
        <taxon>Alphaproteobacteria</taxon>
        <taxon>Acetobacterales</taxon>
        <taxon>Acetobacteraceae</taxon>
        <taxon>Saccharibacter</taxon>
    </lineage>
</organism>
<gene>
    <name evidence="19" type="ORF">AA15669_1121</name>
</gene>
<dbReference type="EMBL" id="BAQD01000015">
    <property type="protein sequence ID" value="GBQ06858.1"/>
    <property type="molecule type" value="Genomic_DNA"/>
</dbReference>
<dbReference type="CDD" id="cd03425">
    <property type="entry name" value="NUDIX_MutT_NudA_like"/>
    <property type="match status" value="1"/>
</dbReference>
<evidence type="ECO:0000256" key="16">
    <source>
        <dbReference type="ARBA" id="ARBA00042798"/>
    </source>
</evidence>
<evidence type="ECO:0000256" key="6">
    <source>
        <dbReference type="ARBA" id="ARBA00022763"/>
    </source>
</evidence>
<evidence type="ECO:0000256" key="7">
    <source>
        <dbReference type="ARBA" id="ARBA00022801"/>
    </source>
</evidence>
<keyword evidence="5" id="KW-0479">Metal-binding</keyword>
<evidence type="ECO:0000256" key="15">
    <source>
        <dbReference type="ARBA" id="ARBA00041979"/>
    </source>
</evidence>
<dbReference type="InterPro" id="IPR020476">
    <property type="entry name" value="Nudix_hydrolase"/>
</dbReference>
<evidence type="ECO:0000256" key="11">
    <source>
        <dbReference type="ARBA" id="ARBA00036904"/>
    </source>
</evidence>
<evidence type="ECO:0000256" key="5">
    <source>
        <dbReference type="ARBA" id="ARBA00022723"/>
    </source>
</evidence>
<evidence type="ECO:0000256" key="1">
    <source>
        <dbReference type="ARBA" id="ARBA00001946"/>
    </source>
</evidence>
<accession>A0ABQ0NYT6</accession>
<evidence type="ECO:0000256" key="8">
    <source>
        <dbReference type="ARBA" id="ARBA00022842"/>
    </source>
</evidence>
<evidence type="ECO:0000256" key="2">
    <source>
        <dbReference type="ARBA" id="ARBA00005582"/>
    </source>
</evidence>
<dbReference type="InterPro" id="IPR003561">
    <property type="entry name" value="Mutator_MutT"/>
</dbReference>
<proteinExistence type="inferred from homology"/>
<protein>
    <recommendedName>
        <fullName evidence="13">8-oxo-dGTP diphosphatase</fullName>
        <ecNumber evidence="12">3.6.1.55</ecNumber>
    </recommendedName>
    <alternativeName>
        <fullName evidence="16">7,8-dihydro-8-oxoguanine-triphosphatase</fullName>
    </alternativeName>
    <alternativeName>
        <fullName evidence="15">Mutator protein MutT</fullName>
    </alternativeName>
    <alternativeName>
        <fullName evidence="14">dGTP pyrophosphohydrolase</fullName>
    </alternativeName>
</protein>
<dbReference type="EC" id="3.6.1.55" evidence="12"/>
<reference evidence="19" key="1">
    <citation type="submission" date="2013-04" db="EMBL/GenBank/DDBJ databases">
        <title>The genome sequencing project of 58 acetic acid bacteria.</title>
        <authorList>
            <person name="Okamoto-Kainuma A."/>
            <person name="Ishikawa M."/>
            <person name="Umino S."/>
            <person name="Koizumi Y."/>
            <person name="Shiwa Y."/>
            <person name="Yoshikawa H."/>
            <person name="Matsutani M."/>
            <person name="Matsushita K."/>
        </authorList>
    </citation>
    <scope>NUCLEOTIDE SEQUENCE</scope>
    <source>
        <strain evidence="19">DSM 15669</strain>
    </source>
</reference>
<comment type="caution">
    <text evidence="19">The sequence shown here is derived from an EMBL/GenBank/DDBJ whole genome shotgun (WGS) entry which is preliminary data.</text>
</comment>
<comment type="cofactor">
    <cofactor evidence="1">
        <name>Mg(2+)</name>
        <dbReference type="ChEBI" id="CHEBI:18420"/>
    </cofactor>
</comment>
<evidence type="ECO:0000256" key="10">
    <source>
        <dbReference type="ARBA" id="ARBA00035861"/>
    </source>
</evidence>
<dbReference type="SUPFAM" id="SSF55811">
    <property type="entry name" value="Nudix"/>
    <property type="match status" value="1"/>
</dbReference>
<keyword evidence="6" id="KW-0227">DNA damage</keyword>
<feature type="domain" description="Nudix hydrolase" evidence="18">
    <location>
        <begin position="7"/>
        <end position="136"/>
    </location>
</feature>
<keyword evidence="4" id="KW-0235">DNA replication</keyword>
<dbReference type="RefSeq" id="WP_018979154.1">
    <property type="nucleotide sequence ID" value="NZ_BAQD01000015.1"/>
</dbReference>
<dbReference type="NCBIfam" id="TIGR00586">
    <property type="entry name" value="mutt"/>
    <property type="match status" value="1"/>
</dbReference>
<dbReference type="PANTHER" id="PTHR47707">
    <property type="entry name" value="8-OXO-DGTP DIPHOSPHATASE"/>
    <property type="match status" value="1"/>
</dbReference>
<dbReference type="InterPro" id="IPR015797">
    <property type="entry name" value="NUDIX_hydrolase-like_dom_sf"/>
</dbReference>
<keyword evidence="3" id="KW-0515">Mutator protein</keyword>
<dbReference type="InterPro" id="IPR000086">
    <property type="entry name" value="NUDIX_hydrolase_dom"/>
</dbReference>
<evidence type="ECO:0000256" key="4">
    <source>
        <dbReference type="ARBA" id="ARBA00022705"/>
    </source>
</evidence>
<evidence type="ECO:0000256" key="13">
    <source>
        <dbReference type="ARBA" id="ARBA00040794"/>
    </source>
</evidence>
<dbReference type="InterPro" id="IPR047127">
    <property type="entry name" value="MutT-like"/>
</dbReference>
<dbReference type="InterPro" id="IPR020084">
    <property type="entry name" value="NUDIX_hydrolase_CS"/>
</dbReference>
<evidence type="ECO:0000259" key="18">
    <source>
        <dbReference type="PROSITE" id="PS51462"/>
    </source>
</evidence>
<evidence type="ECO:0000313" key="20">
    <source>
        <dbReference type="Proteomes" id="UP001062901"/>
    </source>
</evidence>
<evidence type="ECO:0000256" key="9">
    <source>
        <dbReference type="ARBA" id="ARBA00023204"/>
    </source>
</evidence>
<keyword evidence="8" id="KW-0460">Magnesium</keyword>
<dbReference type="Pfam" id="PF00293">
    <property type="entry name" value="NUDIX"/>
    <property type="match status" value="1"/>
</dbReference>
<keyword evidence="9" id="KW-0234">DNA repair</keyword>
<dbReference type="PROSITE" id="PS00893">
    <property type="entry name" value="NUDIX_BOX"/>
    <property type="match status" value="1"/>
</dbReference>
<dbReference type="PANTHER" id="PTHR47707:SF1">
    <property type="entry name" value="NUDIX HYDROLASE FAMILY PROTEIN"/>
    <property type="match status" value="1"/>
</dbReference>
<comment type="catalytic activity">
    <reaction evidence="11">
        <text>8-oxo-GTP + H2O = 8-oxo-GMP + diphosphate + H(+)</text>
        <dbReference type="Rhea" id="RHEA:67616"/>
        <dbReference type="ChEBI" id="CHEBI:15377"/>
        <dbReference type="ChEBI" id="CHEBI:15378"/>
        <dbReference type="ChEBI" id="CHEBI:33019"/>
        <dbReference type="ChEBI" id="CHEBI:143553"/>
        <dbReference type="ChEBI" id="CHEBI:145694"/>
    </reaction>
</comment>
<dbReference type="Proteomes" id="UP001062901">
    <property type="component" value="Unassembled WGS sequence"/>
</dbReference>
<evidence type="ECO:0000313" key="19">
    <source>
        <dbReference type="EMBL" id="GBQ06858.1"/>
    </source>
</evidence>
<comment type="similarity">
    <text evidence="2 17">Belongs to the Nudix hydrolase family.</text>
</comment>
<dbReference type="PRINTS" id="PR00502">
    <property type="entry name" value="NUDIXFAMILY"/>
</dbReference>
<dbReference type="Gene3D" id="3.90.79.10">
    <property type="entry name" value="Nucleoside Triphosphate Pyrophosphohydrolase"/>
    <property type="match status" value="1"/>
</dbReference>
<evidence type="ECO:0000256" key="14">
    <source>
        <dbReference type="ARBA" id="ARBA00041592"/>
    </source>
</evidence>